<keyword evidence="3" id="KW-1185">Reference proteome</keyword>
<evidence type="ECO:0000313" key="3">
    <source>
        <dbReference type="Proteomes" id="UP000318582"/>
    </source>
</evidence>
<dbReference type="InterPro" id="IPR040201">
    <property type="entry name" value="Mrg3-like"/>
</dbReference>
<organism evidence="2 3">
    <name type="scientific">Powellomyces hirtus</name>
    <dbReference type="NCBI Taxonomy" id="109895"/>
    <lineage>
        <taxon>Eukaryota</taxon>
        <taxon>Fungi</taxon>
        <taxon>Fungi incertae sedis</taxon>
        <taxon>Chytridiomycota</taxon>
        <taxon>Chytridiomycota incertae sedis</taxon>
        <taxon>Chytridiomycetes</taxon>
        <taxon>Spizellomycetales</taxon>
        <taxon>Powellomycetaceae</taxon>
        <taxon>Powellomyces</taxon>
    </lineage>
</organism>
<dbReference type="PANTHER" id="PTHR28142">
    <property type="entry name" value="MITOCHONDRIAL INNER MEMBRANE I-AAA PROTEASE SUPERCOMPLEX SUBUNIT MGR3-RELATED"/>
    <property type="match status" value="1"/>
</dbReference>
<dbReference type="InterPro" id="IPR011990">
    <property type="entry name" value="TPR-like_helical_dom_sf"/>
</dbReference>
<dbReference type="Gene3D" id="1.25.40.10">
    <property type="entry name" value="Tetratricopeptide repeat domain"/>
    <property type="match status" value="1"/>
</dbReference>
<evidence type="ECO:0000256" key="1">
    <source>
        <dbReference type="SAM" id="Phobius"/>
    </source>
</evidence>
<accession>A0A507DXB4</accession>
<name>A0A507DXB4_9FUNG</name>
<proteinExistence type="predicted"/>
<dbReference type="PANTHER" id="PTHR28142:SF1">
    <property type="entry name" value="MITOCHONDRIAL INNER MEMBRANE I-AAA PROTEASE SUPERCOMPLEX SUBUNIT MGR3-RELATED"/>
    <property type="match status" value="1"/>
</dbReference>
<dbReference type="Proteomes" id="UP000318582">
    <property type="component" value="Unassembled WGS sequence"/>
</dbReference>
<keyword evidence="1" id="KW-1133">Transmembrane helix</keyword>
<keyword evidence="1" id="KW-0472">Membrane</keyword>
<gene>
    <name evidence="2" type="ORF">PhCBS80983_g04881</name>
</gene>
<sequence length="411" mass="45498">MNAASRAFRFLAFKRGSIVHATRPRTRGQTSFHTDSASVSRPRRLPHPAVVIISLLPLAAYGVWYWYTYNTFPSGARRPLRRAMMKHYYTDDPKGAVGEYLSDECRKAGLQNDSNEITGIQLRLAEMYDTHLASPKDALALYTTVLHMLSGHITATDDDPQQMKKMVGIAHRLGDIHRDYFNDLSTAREWYEWAIRFMIGFREHPPTSPMPEIGGADPPAFVPDEPVAPYTSPATKPVKLPDWVSPTDIGSAMEALAGIYSRQNRPQLALAVYLRALEILDTDNSLSTADRHCRKAILQNNIAETHIAVSSSIPPSSVPTESPSILSQALEWTTKAAASAQLAGGLETCPECTVCAECNTGTIKHMMKDYKAAKRHFVTCRDLAAEIKFVDGVKAAREGMQRVNDSIAQLP</sequence>
<evidence type="ECO:0000313" key="2">
    <source>
        <dbReference type="EMBL" id="TPX55982.1"/>
    </source>
</evidence>
<protein>
    <submittedName>
        <fullName evidence="2">Uncharacterized protein</fullName>
    </submittedName>
</protein>
<reference evidence="2 3" key="1">
    <citation type="journal article" date="2019" name="Sci. Rep.">
        <title>Comparative genomics of chytrid fungi reveal insights into the obligate biotrophic and pathogenic lifestyle of Synchytrium endobioticum.</title>
        <authorList>
            <person name="van de Vossenberg B.T.L.H."/>
            <person name="Warris S."/>
            <person name="Nguyen H.D.T."/>
            <person name="van Gent-Pelzer M.P.E."/>
            <person name="Joly D.L."/>
            <person name="van de Geest H.C."/>
            <person name="Bonants P.J.M."/>
            <person name="Smith D.S."/>
            <person name="Levesque C.A."/>
            <person name="van der Lee T.A.J."/>
        </authorList>
    </citation>
    <scope>NUCLEOTIDE SEQUENCE [LARGE SCALE GENOMIC DNA]</scope>
    <source>
        <strain evidence="2 3">CBS 809.83</strain>
    </source>
</reference>
<comment type="caution">
    <text evidence="2">The sequence shown here is derived from an EMBL/GenBank/DDBJ whole genome shotgun (WGS) entry which is preliminary data.</text>
</comment>
<dbReference type="STRING" id="109895.A0A507DXB4"/>
<dbReference type="AlphaFoldDB" id="A0A507DXB4"/>
<keyword evidence="1" id="KW-0812">Transmembrane</keyword>
<dbReference type="EMBL" id="QEAQ01000089">
    <property type="protein sequence ID" value="TPX55982.1"/>
    <property type="molecule type" value="Genomic_DNA"/>
</dbReference>
<feature type="transmembrane region" description="Helical" evidence="1">
    <location>
        <begin position="49"/>
        <end position="67"/>
    </location>
</feature>